<dbReference type="Pfam" id="PF12874">
    <property type="entry name" value="zf-met"/>
    <property type="match status" value="1"/>
</dbReference>
<dbReference type="SUPFAM" id="SSF57667">
    <property type="entry name" value="beta-beta-alpha zinc fingers"/>
    <property type="match status" value="3"/>
</dbReference>
<dbReference type="Pfam" id="PF00096">
    <property type="entry name" value="zf-C2H2"/>
    <property type="match status" value="3"/>
</dbReference>
<evidence type="ECO:0000256" key="8">
    <source>
        <dbReference type="SAM" id="MobiDB-lite"/>
    </source>
</evidence>
<name>A0A1I8HDP2_9PLAT</name>
<dbReference type="AlphaFoldDB" id="A0A1I8HDP2"/>
<keyword evidence="3" id="KW-0677">Repeat</keyword>
<evidence type="ECO:0000256" key="4">
    <source>
        <dbReference type="ARBA" id="ARBA00022771"/>
    </source>
</evidence>
<evidence type="ECO:0000256" key="7">
    <source>
        <dbReference type="PROSITE-ProRule" id="PRU00042"/>
    </source>
</evidence>
<keyword evidence="10" id="KW-1185">Reference proteome</keyword>
<accession>A0A1I8HDP2</accession>
<dbReference type="GO" id="GO:0008270">
    <property type="term" value="F:zinc ion binding"/>
    <property type="evidence" value="ECO:0007669"/>
    <property type="project" value="UniProtKB-KW"/>
</dbReference>
<dbReference type="GO" id="GO:0005634">
    <property type="term" value="C:nucleus"/>
    <property type="evidence" value="ECO:0007669"/>
    <property type="project" value="UniProtKB-SubCell"/>
</dbReference>
<keyword evidence="5" id="KW-0862">Zinc</keyword>
<evidence type="ECO:0000259" key="9">
    <source>
        <dbReference type="PROSITE" id="PS50157"/>
    </source>
</evidence>
<feature type="domain" description="C2H2-type" evidence="9">
    <location>
        <begin position="64"/>
        <end position="91"/>
    </location>
</feature>
<dbReference type="WBParaSite" id="maker-uti_cns_0005642-snap-gene-0.3-mRNA-1">
    <property type="protein sequence ID" value="maker-uti_cns_0005642-snap-gene-0.3-mRNA-1"/>
    <property type="gene ID" value="maker-uti_cns_0005642-snap-gene-0.3"/>
</dbReference>
<feature type="domain" description="C2H2-type" evidence="9">
    <location>
        <begin position="92"/>
        <end position="119"/>
    </location>
</feature>
<dbReference type="PANTHER" id="PTHR23235">
    <property type="entry name" value="KRUEPPEL-LIKE TRANSCRIPTION FACTOR"/>
    <property type="match status" value="1"/>
</dbReference>
<dbReference type="PROSITE" id="PS00028">
    <property type="entry name" value="ZINC_FINGER_C2H2_1"/>
    <property type="match status" value="5"/>
</dbReference>
<feature type="domain" description="C2H2-type" evidence="9">
    <location>
        <begin position="120"/>
        <end position="148"/>
    </location>
</feature>
<evidence type="ECO:0000313" key="11">
    <source>
        <dbReference type="WBParaSite" id="maker-uti_cns_0005642-snap-gene-0.3-mRNA-1"/>
    </source>
</evidence>
<evidence type="ECO:0000256" key="1">
    <source>
        <dbReference type="ARBA" id="ARBA00004123"/>
    </source>
</evidence>
<evidence type="ECO:0000256" key="3">
    <source>
        <dbReference type="ARBA" id="ARBA00022737"/>
    </source>
</evidence>
<dbReference type="FunFam" id="3.30.160.60:FF:000358">
    <property type="entry name" value="zinc finger protein 24"/>
    <property type="match status" value="1"/>
</dbReference>
<dbReference type="FunFam" id="3.30.160.60:FF:000233">
    <property type="entry name" value="Putative zinc finger protein 362"/>
    <property type="match status" value="1"/>
</dbReference>
<keyword evidence="2" id="KW-0479">Metal-binding</keyword>
<evidence type="ECO:0000256" key="5">
    <source>
        <dbReference type="ARBA" id="ARBA00022833"/>
    </source>
</evidence>
<evidence type="ECO:0000256" key="6">
    <source>
        <dbReference type="ARBA" id="ARBA00023242"/>
    </source>
</evidence>
<feature type="domain" description="C2H2-type" evidence="9">
    <location>
        <begin position="36"/>
        <end position="63"/>
    </location>
</feature>
<protein>
    <submittedName>
        <fullName evidence="11">Zinc finger protein rotund</fullName>
    </submittedName>
</protein>
<dbReference type="InterPro" id="IPR036236">
    <property type="entry name" value="Znf_C2H2_sf"/>
</dbReference>
<organism evidence="10 11">
    <name type="scientific">Macrostomum lignano</name>
    <dbReference type="NCBI Taxonomy" id="282301"/>
    <lineage>
        <taxon>Eukaryota</taxon>
        <taxon>Metazoa</taxon>
        <taxon>Spiralia</taxon>
        <taxon>Lophotrochozoa</taxon>
        <taxon>Platyhelminthes</taxon>
        <taxon>Rhabditophora</taxon>
        <taxon>Macrostomorpha</taxon>
        <taxon>Macrostomida</taxon>
        <taxon>Macrostomidae</taxon>
        <taxon>Macrostomum</taxon>
    </lineage>
</organism>
<evidence type="ECO:0000256" key="2">
    <source>
        <dbReference type="ARBA" id="ARBA00022723"/>
    </source>
</evidence>
<dbReference type="PANTHER" id="PTHR23235:SF142">
    <property type="entry name" value="ZINC FINGER PROTEIN 384"/>
    <property type="match status" value="1"/>
</dbReference>
<dbReference type="Proteomes" id="UP000095280">
    <property type="component" value="Unplaced"/>
</dbReference>
<sequence>MPGGNKRSSKPPFGKPEPGRSATSAAAAGGGDSRPYQCDTCGRQFATSAYLSQHRRIHSGQRPYGCRFCDKRFTQLSHVQQHERIHTGDKPYRCWHCAKSFTQMSNLQSHQRQHMKDKPHRCEACYMCFDSSDDLDSHTQAKHANSRYSKLLVCRVCGKNYNSETYLNKHLAKHGKDAAAAAAAAAAGFPGAGSCFTAGGPAAFKFPF</sequence>
<keyword evidence="4 7" id="KW-0863">Zinc-finger</keyword>
<feature type="region of interest" description="Disordered" evidence="8">
    <location>
        <begin position="1"/>
        <end position="34"/>
    </location>
</feature>
<dbReference type="SMART" id="SM00355">
    <property type="entry name" value="ZnF_C2H2"/>
    <property type="match status" value="5"/>
</dbReference>
<dbReference type="GO" id="GO:0000978">
    <property type="term" value="F:RNA polymerase II cis-regulatory region sequence-specific DNA binding"/>
    <property type="evidence" value="ECO:0007669"/>
    <property type="project" value="TreeGrafter"/>
</dbReference>
<dbReference type="InterPro" id="IPR013087">
    <property type="entry name" value="Znf_C2H2_type"/>
</dbReference>
<feature type="domain" description="C2H2-type" evidence="9">
    <location>
        <begin position="152"/>
        <end position="179"/>
    </location>
</feature>
<comment type="subcellular location">
    <subcellularLocation>
        <location evidence="1">Nucleus</location>
    </subcellularLocation>
</comment>
<dbReference type="FunFam" id="3.30.160.60:FF:000512">
    <property type="entry name" value="zinc finger protein 197 isoform X1"/>
    <property type="match status" value="1"/>
</dbReference>
<reference evidence="11" key="1">
    <citation type="submission" date="2016-11" db="UniProtKB">
        <authorList>
            <consortium name="WormBaseParasite"/>
        </authorList>
    </citation>
    <scope>IDENTIFICATION</scope>
</reference>
<dbReference type="GO" id="GO:0000981">
    <property type="term" value="F:DNA-binding transcription factor activity, RNA polymerase II-specific"/>
    <property type="evidence" value="ECO:0007669"/>
    <property type="project" value="TreeGrafter"/>
</dbReference>
<evidence type="ECO:0000313" key="10">
    <source>
        <dbReference type="Proteomes" id="UP000095280"/>
    </source>
</evidence>
<keyword evidence="6" id="KW-0539">Nucleus</keyword>
<dbReference type="Gene3D" id="3.30.160.60">
    <property type="entry name" value="Classic Zinc Finger"/>
    <property type="match status" value="4"/>
</dbReference>
<proteinExistence type="predicted"/>
<dbReference type="PROSITE" id="PS50157">
    <property type="entry name" value="ZINC_FINGER_C2H2_2"/>
    <property type="match status" value="5"/>
</dbReference>